<evidence type="ECO:0000313" key="2">
    <source>
        <dbReference type="Proteomes" id="UP000316621"/>
    </source>
</evidence>
<name>A0A4Y7KUD7_PAPSO</name>
<evidence type="ECO:0000313" key="1">
    <source>
        <dbReference type="EMBL" id="RZC76022.1"/>
    </source>
</evidence>
<accession>A0A4Y7KUD7</accession>
<organism evidence="1 2">
    <name type="scientific">Papaver somniferum</name>
    <name type="common">Opium poppy</name>
    <dbReference type="NCBI Taxonomy" id="3469"/>
    <lineage>
        <taxon>Eukaryota</taxon>
        <taxon>Viridiplantae</taxon>
        <taxon>Streptophyta</taxon>
        <taxon>Embryophyta</taxon>
        <taxon>Tracheophyta</taxon>
        <taxon>Spermatophyta</taxon>
        <taxon>Magnoliopsida</taxon>
        <taxon>Ranunculales</taxon>
        <taxon>Papaveraceae</taxon>
        <taxon>Papaveroideae</taxon>
        <taxon>Papaver</taxon>
    </lineage>
</organism>
<dbReference type="Proteomes" id="UP000316621">
    <property type="component" value="Chromosome 9"/>
</dbReference>
<gene>
    <name evidence="1" type="ORF">C5167_000622</name>
</gene>
<protein>
    <submittedName>
        <fullName evidence="1">Uncharacterized protein</fullName>
    </submittedName>
</protein>
<proteinExistence type="predicted"/>
<keyword evidence="2" id="KW-1185">Reference proteome</keyword>
<dbReference type="Gramene" id="RZC76022">
    <property type="protein sequence ID" value="RZC76022"/>
    <property type="gene ID" value="C5167_000622"/>
</dbReference>
<dbReference type="AlphaFoldDB" id="A0A4Y7KUD7"/>
<reference evidence="1 2" key="1">
    <citation type="journal article" date="2018" name="Science">
        <title>The opium poppy genome and morphinan production.</title>
        <authorList>
            <person name="Guo L."/>
            <person name="Winzer T."/>
            <person name="Yang X."/>
            <person name="Li Y."/>
            <person name="Ning Z."/>
            <person name="He Z."/>
            <person name="Teodor R."/>
            <person name="Lu Y."/>
            <person name="Bowser T.A."/>
            <person name="Graham I.A."/>
            <person name="Ye K."/>
        </authorList>
    </citation>
    <scope>NUCLEOTIDE SEQUENCE [LARGE SCALE GENOMIC DNA]</scope>
    <source>
        <strain evidence="2">cv. HN1</strain>
        <tissue evidence="1">Leaves</tissue>
    </source>
</reference>
<sequence length="171" mass="18929">MSLVGQGPPLPSSKMLLISVSETQHFISGVEYFCGSFSGSTVTASASANELSRRLDIEFQSSAQTSTCAVVPSHNDGDDVDVTPRITERCVLPVIHPNWDTEPLSYYQREHGCNEYKVSNGKWMRNDSIWTMRSLFHNNSKFLVKIIRGQGRSGSKAAHKDITQAQAAQQH</sequence>
<dbReference type="EMBL" id="CM010723">
    <property type="protein sequence ID" value="RZC76022.1"/>
    <property type="molecule type" value="Genomic_DNA"/>
</dbReference>